<feature type="transmembrane region" description="Helical" evidence="8">
    <location>
        <begin position="103"/>
        <end position="127"/>
    </location>
</feature>
<evidence type="ECO:0000256" key="7">
    <source>
        <dbReference type="RuleBase" id="RU369079"/>
    </source>
</evidence>
<evidence type="ECO:0000256" key="5">
    <source>
        <dbReference type="ARBA" id="ARBA00022989"/>
    </source>
</evidence>
<evidence type="ECO:0000256" key="1">
    <source>
        <dbReference type="ARBA" id="ARBA00004429"/>
    </source>
</evidence>
<keyword evidence="5 8" id="KW-1133">Transmembrane helix</keyword>
<keyword evidence="7" id="KW-0813">Transport</keyword>
<evidence type="ECO:0000259" key="9">
    <source>
        <dbReference type="Pfam" id="PF06808"/>
    </source>
</evidence>
<sequence length="476" mass="49463">MESAGLWMLLAVAVVLLATGLPAYAVLMGVSVLFALVGLALGGLEWGLLTALPSRIIGLLENDLLQALPLYVLMGSLLNRLPLADRLFRCGVALGGKSSAAPSLATLGLGALLAPMNGSVGASVAMLSRSVAPKLDARGVPAAESTALVCVASTLGVVIPPSLVLILLGDAMMRAHTEATNVTKAMVRIVNTQDIFRGALVPAAMFLALCLMVAWLIGRRAPTRGPGERPRLEEWATAIIAALFVVGLLAGVAAGYFYAVEAAAMGGTALLLFGWLSGGLRAGAFRAVLRDTMAVSGALFALFVAATTFTLLFRAFGSDRLLDHWISLVPGGATGAAIAVLVAFALSAFVLDAFEIVFVIVPIVMPPVLTRAPDAVWISVLALLALQASFLVPPTGYAVMMARSAMATKTALRPLASALAPYLGVQLVVLALVVALPQLAHLVEPARPAEPVQQLDDDAARKRFNDMLKLPVPTQE</sequence>
<evidence type="ECO:0000256" key="3">
    <source>
        <dbReference type="ARBA" id="ARBA00022519"/>
    </source>
</evidence>
<evidence type="ECO:0000313" key="10">
    <source>
        <dbReference type="EMBL" id="GEP59907.1"/>
    </source>
</evidence>
<dbReference type="Pfam" id="PF06808">
    <property type="entry name" value="DctM"/>
    <property type="match status" value="1"/>
</dbReference>
<dbReference type="InterPro" id="IPR004681">
    <property type="entry name" value="TRAP_DctM"/>
</dbReference>
<feature type="transmembrane region" description="Helical" evidence="8">
    <location>
        <begin position="336"/>
        <end position="364"/>
    </location>
</feature>
<comment type="function">
    <text evidence="7">Part of the tripartite ATP-independent periplasmic (TRAP) transport system.</text>
</comment>
<evidence type="ECO:0000256" key="8">
    <source>
        <dbReference type="SAM" id="Phobius"/>
    </source>
</evidence>
<feature type="transmembrane region" description="Helical" evidence="8">
    <location>
        <begin position="147"/>
        <end position="168"/>
    </location>
</feature>
<evidence type="ECO:0000313" key="11">
    <source>
        <dbReference type="Proteomes" id="UP000321058"/>
    </source>
</evidence>
<gene>
    <name evidence="10" type="ORF">RSO01_70730</name>
</gene>
<keyword evidence="4 8" id="KW-0812">Transmembrane</keyword>
<feature type="transmembrane region" description="Helical" evidence="8">
    <location>
        <begin position="376"/>
        <end position="399"/>
    </location>
</feature>
<comment type="caution">
    <text evidence="10">The sequence shown here is derived from an EMBL/GenBank/DDBJ whole genome shotgun (WGS) entry which is preliminary data.</text>
</comment>
<protein>
    <submittedName>
        <fullName evidence="10">C4-dicarboxylate ABC transporter</fullName>
    </submittedName>
</protein>
<dbReference type="GO" id="GO:0022857">
    <property type="term" value="F:transmembrane transporter activity"/>
    <property type="evidence" value="ECO:0007669"/>
    <property type="project" value="UniProtKB-UniRule"/>
</dbReference>
<feature type="transmembrane region" description="Helical" evidence="8">
    <location>
        <begin position="294"/>
        <end position="316"/>
    </location>
</feature>
<dbReference type="PANTHER" id="PTHR33362">
    <property type="entry name" value="SIALIC ACID TRAP TRANSPORTER PERMEASE PROTEIN SIAT-RELATED"/>
    <property type="match status" value="1"/>
</dbReference>
<reference evidence="10 11" key="1">
    <citation type="submission" date="2019-07" db="EMBL/GenBank/DDBJ databases">
        <title>Whole genome shotgun sequence of Reyranella soli NBRC 108950.</title>
        <authorList>
            <person name="Hosoyama A."/>
            <person name="Uohara A."/>
            <person name="Ohji S."/>
            <person name="Ichikawa N."/>
        </authorList>
    </citation>
    <scope>NUCLEOTIDE SEQUENCE [LARGE SCALE GENOMIC DNA]</scope>
    <source>
        <strain evidence="10 11">NBRC 108950</strain>
    </source>
</reference>
<dbReference type="EMBL" id="BKAJ01000144">
    <property type="protein sequence ID" value="GEP59907.1"/>
    <property type="molecule type" value="Genomic_DNA"/>
</dbReference>
<keyword evidence="3 7" id="KW-0997">Cell inner membrane</keyword>
<keyword evidence="2" id="KW-1003">Cell membrane</keyword>
<dbReference type="GO" id="GO:0005886">
    <property type="term" value="C:plasma membrane"/>
    <property type="evidence" value="ECO:0007669"/>
    <property type="project" value="UniProtKB-SubCell"/>
</dbReference>
<dbReference type="OrthoDB" id="7357623at2"/>
<keyword evidence="11" id="KW-1185">Reference proteome</keyword>
<feature type="transmembrane region" description="Helical" evidence="8">
    <location>
        <begin position="64"/>
        <end position="83"/>
    </location>
</feature>
<dbReference type="RefSeq" id="WP_147155281.1">
    <property type="nucleotide sequence ID" value="NZ_BKAJ01000144.1"/>
</dbReference>
<evidence type="ECO:0000256" key="4">
    <source>
        <dbReference type="ARBA" id="ARBA00022692"/>
    </source>
</evidence>
<comment type="subcellular location">
    <subcellularLocation>
        <location evidence="1 7">Cell inner membrane</location>
        <topology evidence="1 7">Multi-pass membrane protein</topology>
    </subcellularLocation>
</comment>
<feature type="transmembrane region" description="Helical" evidence="8">
    <location>
        <begin position="264"/>
        <end position="282"/>
    </location>
</feature>
<dbReference type="Proteomes" id="UP000321058">
    <property type="component" value="Unassembled WGS sequence"/>
</dbReference>
<proteinExistence type="predicted"/>
<evidence type="ECO:0000256" key="2">
    <source>
        <dbReference type="ARBA" id="ARBA00022475"/>
    </source>
</evidence>
<feature type="transmembrane region" description="Helical" evidence="8">
    <location>
        <begin position="238"/>
        <end position="258"/>
    </location>
</feature>
<dbReference type="PANTHER" id="PTHR33362:SF7">
    <property type="entry name" value="SLL1103 PROTEIN"/>
    <property type="match status" value="1"/>
</dbReference>
<name>A0A512NLT9_9HYPH</name>
<feature type="domain" description="TRAP C4-dicarboxylate transport system permease DctM subunit" evidence="9">
    <location>
        <begin position="11"/>
        <end position="439"/>
    </location>
</feature>
<dbReference type="InterPro" id="IPR010656">
    <property type="entry name" value="DctM"/>
</dbReference>
<feature type="transmembrane region" description="Helical" evidence="8">
    <location>
        <begin position="195"/>
        <end position="217"/>
    </location>
</feature>
<evidence type="ECO:0000256" key="6">
    <source>
        <dbReference type="ARBA" id="ARBA00023136"/>
    </source>
</evidence>
<feature type="transmembrane region" description="Helical" evidence="8">
    <location>
        <begin position="32"/>
        <end position="52"/>
    </location>
</feature>
<keyword evidence="6 8" id="KW-0472">Membrane</keyword>
<accession>A0A512NLT9</accession>
<feature type="transmembrane region" description="Helical" evidence="8">
    <location>
        <begin position="419"/>
        <end position="437"/>
    </location>
</feature>
<dbReference type="AlphaFoldDB" id="A0A512NLT9"/>
<organism evidence="10 11">
    <name type="scientific">Reyranella soli</name>
    <dbReference type="NCBI Taxonomy" id="1230389"/>
    <lineage>
        <taxon>Bacteria</taxon>
        <taxon>Pseudomonadati</taxon>
        <taxon>Pseudomonadota</taxon>
        <taxon>Alphaproteobacteria</taxon>
        <taxon>Hyphomicrobiales</taxon>
        <taxon>Reyranellaceae</taxon>
        <taxon>Reyranella</taxon>
    </lineage>
</organism>